<dbReference type="EMBL" id="ADGQ01000043">
    <property type="protein sequence ID" value="EFM64857.1"/>
    <property type="molecule type" value="Genomic_DNA"/>
</dbReference>
<protein>
    <recommendedName>
        <fullName evidence="4">Lipocalin-like domain-containing protein</fullName>
    </recommendedName>
</protein>
<keyword evidence="1" id="KW-0732">Signal</keyword>
<feature type="signal peptide" evidence="1">
    <location>
        <begin position="1"/>
        <end position="30"/>
    </location>
</feature>
<dbReference type="GeneID" id="84800484"/>
<dbReference type="Proteomes" id="UP000003244">
    <property type="component" value="Unassembled WGS sequence"/>
</dbReference>
<name>E0E2M1_9FIRM</name>
<accession>E0E2M1</accession>
<keyword evidence="3" id="KW-1185">Reference proteome</keyword>
<proteinExistence type="predicted"/>
<sequence>MTNIKKLVKVVTAFVLLLGLTVTFVGNASAETTYAGDGEYTVNVYHNKDMTTQPMKGKVDNAFKSATVTKVGKDRYNVVFHTKGMTFMLVKGEIVEMTIDGVKNESGPDFSFTNVNLEQKGAYLTKNISCKMKLAGGLAHKNVTCYVKLTKK</sequence>
<feature type="chain" id="PRO_5003133869" description="Lipocalin-like domain-containing protein" evidence="1">
    <location>
        <begin position="31"/>
        <end position="152"/>
    </location>
</feature>
<evidence type="ECO:0008006" key="4">
    <source>
        <dbReference type="Google" id="ProtNLM"/>
    </source>
</evidence>
<evidence type="ECO:0000256" key="1">
    <source>
        <dbReference type="SAM" id="SignalP"/>
    </source>
</evidence>
<gene>
    <name evidence="2" type="ORF">HMPREF0634_0008</name>
</gene>
<reference evidence="2 3" key="1">
    <citation type="submission" date="2010-08" db="EMBL/GenBank/DDBJ databases">
        <authorList>
            <person name="Harkins D.M."/>
            <person name="Madupu R."/>
            <person name="Durkin A.S."/>
            <person name="Torralba M."/>
            <person name="Methe B."/>
            <person name="Sutton G.G."/>
            <person name="Nelson K.E."/>
        </authorList>
    </citation>
    <scope>NUCLEOTIDE SEQUENCE [LARGE SCALE GENOMIC DNA]</scope>
    <source>
        <strain evidence="2 3">DSM 17678</strain>
    </source>
</reference>
<dbReference type="AlphaFoldDB" id="E0E2M1"/>
<organism evidence="2 3">
    <name type="scientific">Peptostreptococcus stomatis DSM 17678</name>
    <dbReference type="NCBI Taxonomy" id="596315"/>
    <lineage>
        <taxon>Bacteria</taxon>
        <taxon>Bacillati</taxon>
        <taxon>Bacillota</taxon>
        <taxon>Clostridia</taxon>
        <taxon>Peptostreptococcales</taxon>
        <taxon>Peptostreptococcaceae</taxon>
        <taxon>Peptostreptococcus</taxon>
    </lineage>
</organism>
<evidence type="ECO:0000313" key="2">
    <source>
        <dbReference type="EMBL" id="EFM64857.1"/>
    </source>
</evidence>
<evidence type="ECO:0000313" key="3">
    <source>
        <dbReference type="Proteomes" id="UP000003244"/>
    </source>
</evidence>
<comment type="caution">
    <text evidence="2">The sequence shown here is derived from an EMBL/GenBank/DDBJ whole genome shotgun (WGS) entry which is preliminary data.</text>
</comment>
<dbReference type="RefSeq" id="WP_007789180.1">
    <property type="nucleotide sequence ID" value="NZ_ADGQ01000043.1"/>
</dbReference>